<dbReference type="PROSITE" id="PS01005">
    <property type="entry name" value="FORMATE_NITRITE_TP_1"/>
    <property type="match status" value="1"/>
</dbReference>
<evidence type="ECO:0000256" key="3">
    <source>
        <dbReference type="ARBA" id="ARBA00022989"/>
    </source>
</evidence>
<gene>
    <name evidence="7" type="ORF">EXD82_09675</name>
</gene>
<evidence type="ECO:0000256" key="4">
    <source>
        <dbReference type="ARBA" id="ARBA00023136"/>
    </source>
</evidence>
<sequence>MFEKEYNSIAETAAKKISFLKRNKIGYFTSSMLAGIYIGIGILLIFSIGGQLGTHPMTKFFMGISFGIALSLVVIAGADLFTGNNLIMSVGIIKKTVSLNDSIILWLICFLGNWFGSIILAILFHFSGLDTMEFAEFVNKTAVIKTTLSPLALFTRAILCNLLVCLAVWCSYKCTSESGKLIMIFWCLFAFITTGFEHSVANMTLLSCALINNINGDLSILGYLYNIITVALGNITGAIILLALPYAIISKEKEV</sequence>
<accession>A0A544QT47</accession>
<dbReference type="Gene3D" id="1.20.1080.10">
    <property type="entry name" value="Glycerol uptake facilitator protein"/>
    <property type="match status" value="1"/>
</dbReference>
<feature type="transmembrane region" description="Helical" evidence="6">
    <location>
        <begin position="60"/>
        <end position="82"/>
    </location>
</feature>
<dbReference type="EMBL" id="SGJB01000021">
    <property type="protein sequence ID" value="TQQ83216.1"/>
    <property type="molecule type" value="Genomic_DNA"/>
</dbReference>
<dbReference type="AlphaFoldDB" id="A0A544QT47"/>
<keyword evidence="2 6" id="KW-0812">Transmembrane</keyword>
<keyword evidence="4 6" id="KW-0472">Membrane</keyword>
<dbReference type="OrthoDB" id="9786493at2"/>
<name>A0A544QT47_9FIRM</name>
<evidence type="ECO:0000256" key="5">
    <source>
        <dbReference type="ARBA" id="ARBA00049660"/>
    </source>
</evidence>
<comment type="similarity">
    <text evidence="5">Belongs to the FNT transporter (TC 1.A.16) family.</text>
</comment>
<protein>
    <submittedName>
        <fullName evidence="7">Nitrite transporter NirC</fullName>
    </submittedName>
</protein>
<keyword evidence="3 6" id="KW-1133">Transmembrane helix</keyword>
<dbReference type="Proteomes" id="UP000317863">
    <property type="component" value="Unassembled WGS sequence"/>
</dbReference>
<dbReference type="Pfam" id="PF01226">
    <property type="entry name" value="Form_Nir_trans"/>
    <property type="match status" value="1"/>
</dbReference>
<dbReference type="RefSeq" id="WP_142536710.1">
    <property type="nucleotide sequence ID" value="NZ_SGJB01000021.1"/>
</dbReference>
<evidence type="ECO:0000256" key="1">
    <source>
        <dbReference type="ARBA" id="ARBA00004141"/>
    </source>
</evidence>
<feature type="transmembrane region" description="Helical" evidence="6">
    <location>
        <begin position="220"/>
        <end position="249"/>
    </location>
</feature>
<reference evidence="7 8" key="1">
    <citation type="submission" date="2019-02" db="EMBL/GenBank/DDBJ databases">
        <title>Peptostreptococcaceae bacterium ZHW00191 nov., a new bacterium isolated from the human gut.</title>
        <authorList>
            <person name="Zhou H.-W."/>
            <person name="Chen X.-J."/>
        </authorList>
    </citation>
    <scope>NUCLEOTIDE SEQUENCE [LARGE SCALE GENOMIC DNA]</scope>
    <source>
        <strain evidence="7 8">ZHW00191</strain>
    </source>
</reference>
<dbReference type="InterPro" id="IPR023271">
    <property type="entry name" value="Aquaporin-like"/>
</dbReference>
<evidence type="ECO:0000313" key="7">
    <source>
        <dbReference type="EMBL" id="TQQ83216.1"/>
    </source>
</evidence>
<dbReference type="InterPro" id="IPR024002">
    <property type="entry name" value="For/NO2_transpt_CS"/>
</dbReference>
<comment type="subcellular location">
    <subcellularLocation>
        <location evidence="1">Membrane</location>
        <topology evidence="1">Multi-pass membrane protein</topology>
    </subcellularLocation>
</comment>
<evidence type="ECO:0000313" key="8">
    <source>
        <dbReference type="Proteomes" id="UP000317863"/>
    </source>
</evidence>
<dbReference type="GO" id="GO:0015499">
    <property type="term" value="F:formate transmembrane transporter activity"/>
    <property type="evidence" value="ECO:0007669"/>
    <property type="project" value="TreeGrafter"/>
</dbReference>
<evidence type="ECO:0000256" key="6">
    <source>
        <dbReference type="SAM" id="Phobius"/>
    </source>
</evidence>
<feature type="transmembrane region" description="Helical" evidence="6">
    <location>
        <begin position="103"/>
        <end position="127"/>
    </location>
</feature>
<feature type="transmembrane region" description="Helical" evidence="6">
    <location>
        <begin position="181"/>
        <end position="200"/>
    </location>
</feature>
<comment type="caution">
    <text evidence="7">The sequence shown here is derived from an EMBL/GenBank/DDBJ whole genome shotgun (WGS) entry which is preliminary data.</text>
</comment>
<proteinExistence type="inferred from homology"/>
<evidence type="ECO:0000256" key="2">
    <source>
        <dbReference type="ARBA" id="ARBA00022692"/>
    </source>
</evidence>
<feature type="transmembrane region" description="Helical" evidence="6">
    <location>
        <begin position="25"/>
        <end position="48"/>
    </location>
</feature>
<organism evidence="7 8">
    <name type="scientific">Peptacetobacter hominis</name>
    <dbReference type="NCBI Taxonomy" id="2743610"/>
    <lineage>
        <taxon>Bacteria</taxon>
        <taxon>Bacillati</taxon>
        <taxon>Bacillota</taxon>
        <taxon>Clostridia</taxon>
        <taxon>Peptostreptococcales</taxon>
        <taxon>Peptostreptococcaceae</taxon>
        <taxon>Peptacetobacter</taxon>
    </lineage>
</organism>
<dbReference type="PROSITE" id="PS01006">
    <property type="entry name" value="FORMATE_NITRITE_TP_2"/>
    <property type="match status" value="1"/>
</dbReference>
<dbReference type="PANTHER" id="PTHR30520">
    <property type="entry name" value="FORMATE TRANSPORTER-RELATED"/>
    <property type="match status" value="1"/>
</dbReference>
<dbReference type="PANTHER" id="PTHR30520:SF8">
    <property type="entry name" value="NITRITE TRANSPORTER NIRC"/>
    <property type="match status" value="1"/>
</dbReference>
<dbReference type="GO" id="GO:0005886">
    <property type="term" value="C:plasma membrane"/>
    <property type="evidence" value="ECO:0007669"/>
    <property type="project" value="TreeGrafter"/>
</dbReference>
<dbReference type="InterPro" id="IPR000292">
    <property type="entry name" value="For/NO2_transpt"/>
</dbReference>
<feature type="transmembrane region" description="Helical" evidence="6">
    <location>
        <begin position="147"/>
        <end position="169"/>
    </location>
</feature>
<keyword evidence="8" id="KW-1185">Reference proteome</keyword>